<accession>A0A8S9X479</accession>
<proteinExistence type="predicted"/>
<evidence type="ECO:0000313" key="1">
    <source>
        <dbReference type="EMBL" id="KAF6203802.1"/>
    </source>
</evidence>
<dbReference type="EMBL" id="WIXP02000010">
    <property type="protein sequence ID" value="KAF6203802.1"/>
    <property type="molecule type" value="Genomic_DNA"/>
</dbReference>
<feature type="non-terminal residue" evidence="1">
    <location>
        <position position="1"/>
    </location>
</feature>
<keyword evidence="2" id="KW-1185">Reference proteome</keyword>
<dbReference type="Proteomes" id="UP000466442">
    <property type="component" value="Unassembled WGS sequence"/>
</dbReference>
<evidence type="ECO:0000313" key="2">
    <source>
        <dbReference type="Proteomes" id="UP000466442"/>
    </source>
</evidence>
<dbReference type="AlphaFoldDB" id="A0A8S9X479"/>
<organism evidence="1 2">
    <name type="scientific">Apolygus lucorum</name>
    <name type="common">Small green plant bug</name>
    <name type="synonym">Lygocoris lucorum</name>
    <dbReference type="NCBI Taxonomy" id="248454"/>
    <lineage>
        <taxon>Eukaryota</taxon>
        <taxon>Metazoa</taxon>
        <taxon>Ecdysozoa</taxon>
        <taxon>Arthropoda</taxon>
        <taxon>Hexapoda</taxon>
        <taxon>Insecta</taxon>
        <taxon>Pterygota</taxon>
        <taxon>Neoptera</taxon>
        <taxon>Paraneoptera</taxon>
        <taxon>Hemiptera</taxon>
        <taxon>Heteroptera</taxon>
        <taxon>Panheteroptera</taxon>
        <taxon>Cimicomorpha</taxon>
        <taxon>Miridae</taxon>
        <taxon>Mirini</taxon>
        <taxon>Apolygus</taxon>
    </lineage>
</organism>
<comment type="caution">
    <text evidence="1">The sequence shown here is derived from an EMBL/GenBank/DDBJ whole genome shotgun (WGS) entry which is preliminary data.</text>
</comment>
<gene>
    <name evidence="1" type="ORF">GE061_002137</name>
</gene>
<protein>
    <submittedName>
        <fullName evidence="1">Uncharacterized protein</fullName>
    </submittedName>
</protein>
<name>A0A8S9X479_APOLU</name>
<reference evidence="1" key="1">
    <citation type="journal article" date="2021" name="Mol. Ecol. Resour.">
        <title>Apolygus lucorum genome provides insights into omnivorousness and mesophyll feeding.</title>
        <authorList>
            <person name="Liu Y."/>
            <person name="Liu H."/>
            <person name="Wang H."/>
            <person name="Huang T."/>
            <person name="Liu B."/>
            <person name="Yang B."/>
            <person name="Yin L."/>
            <person name="Li B."/>
            <person name="Zhang Y."/>
            <person name="Zhang S."/>
            <person name="Jiang F."/>
            <person name="Zhang X."/>
            <person name="Ren Y."/>
            <person name="Wang B."/>
            <person name="Wang S."/>
            <person name="Lu Y."/>
            <person name="Wu K."/>
            <person name="Fan W."/>
            <person name="Wang G."/>
        </authorList>
    </citation>
    <scope>NUCLEOTIDE SEQUENCE</scope>
    <source>
        <strain evidence="1">12Hb</strain>
    </source>
</reference>
<sequence>KGARKELKSYYQQLVFTINQKYIKILISRSKIFEKNAIILLQTQ</sequence>